<keyword evidence="7" id="KW-1185">Reference proteome</keyword>
<feature type="chain" id="PRO_5040495618" description="Pectinesterase inhibitor domain-containing protein" evidence="4">
    <location>
        <begin position="20"/>
        <end position="170"/>
    </location>
</feature>
<evidence type="ECO:0000256" key="4">
    <source>
        <dbReference type="SAM" id="SignalP"/>
    </source>
</evidence>
<dbReference type="Pfam" id="PF04043">
    <property type="entry name" value="PMEI"/>
    <property type="match status" value="1"/>
</dbReference>
<dbReference type="Proteomes" id="UP001152484">
    <property type="component" value="Unassembled WGS sequence"/>
</dbReference>
<dbReference type="SMART" id="SM00856">
    <property type="entry name" value="PMEI"/>
    <property type="match status" value="1"/>
</dbReference>
<sequence>MGLVSLLVLISTMLHLDNDQNTLITNTCMNTPNYPLCVSTLQSDTRSFAADADVETLALVIVAAVRSRAREVKVMIPELKAAKPEWGGPLSQCYFYYDAVVRADVPEAEMGIKRGVPKFAAAGMADAAVEAENCDAAFKGLGITDSPLKDVNKNVMDLSAVANSIIKKLL</sequence>
<evidence type="ECO:0000256" key="3">
    <source>
        <dbReference type="ARBA" id="ARBA00038471"/>
    </source>
</evidence>
<dbReference type="OrthoDB" id="1918674at2759"/>
<dbReference type="InterPro" id="IPR035513">
    <property type="entry name" value="Invertase/methylesterase_inhib"/>
</dbReference>
<name>A0A9P1EGV3_CUSEU</name>
<dbReference type="NCBIfam" id="TIGR01614">
    <property type="entry name" value="PME_inhib"/>
    <property type="match status" value="1"/>
</dbReference>
<evidence type="ECO:0000256" key="1">
    <source>
        <dbReference type="ARBA" id="ARBA00022729"/>
    </source>
</evidence>
<evidence type="ECO:0000259" key="5">
    <source>
        <dbReference type="SMART" id="SM00856"/>
    </source>
</evidence>
<dbReference type="PANTHER" id="PTHR35357:SF8">
    <property type="entry name" value="OS01G0111000 PROTEIN"/>
    <property type="match status" value="1"/>
</dbReference>
<dbReference type="EMBL" id="CAMAPE010000045">
    <property type="protein sequence ID" value="CAH9104275.1"/>
    <property type="molecule type" value="Genomic_DNA"/>
</dbReference>
<dbReference type="GO" id="GO:0004857">
    <property type="term" value="F:enzyme inhibitor activity"/>
    <property type="evidence" value="ECO:0007669"/>
    <property type="project" value="InterPro"/>
</dbReference>
<organism evidence="6 7">
    <name type="scientific">Cuscuta europaea</name>
    <name type="common">European dodder</name>
    <dbReference type="NCBI Taxonomy" id="41803"/>
    <lineage>
        <taxon>Eukaryota</taxon>
        <taxon>Viridiplantae</taxon>
        <taxon>Streptophyta</taxon>
        <taxon>Embryophyta</taxon>
        <taxon>Tracheophyta</taxon>
        <taxon>Spermatophyta</taxon>
        <taxon>Magnoliopsida</taxon>
        <taxon>eudicotyledons</taxon>
        <taxon>Gunneridae</taxon>
        <taxon>Pentapetalae</taxon>
        <taxon>asterids</taxon>
        <taxon>lamiids</taxon>
        <taxon>Solanales</taxon>
        <taxon>Convolvulaceae</taxon>
        <taxon>Cuscuteae</taxon>
        <taxon>Cuscuta</taxon>
        <taxon>Cuscuta subgen. Cuscuta</taxon>
    </lineage>
</organism>
<dbReference type="AlphaFoldDB" id="A0A9P1EGV3"/>
<feature type="signal peptide" evidence="4">
    <location>
        <begin position="1"/>
        <end position="19"/>
    </location>
</feature>
<evidence type="ECO:0000313" key="6">
    <source>
        <dbReference type="EMBL" id="CAH9104275.1"/>
    </source>
</evidence>
<evidence type="ECO:0000256" key="2">
    <source>
        <dbReference type="ARBA" id="ARBA00023157"/>
    </source>
</evidence>
<protein>
    <recommendedName>
        <fullName evidence="5">Pectinesterase inhibitor domain-containing protein</fullName>
    </recommendedName>
</protein>
<comment type="caution">
    <text evidence="6">The sequence shown here is derived from an EMBL/GenBank/DDBJ whole genome shotgun (WGS) entry which is preliminary data.</text>
</comment>
<gene>
    <name evidence="6" type="ORF">CEURO_LOCUS16497</name>
</gene>
<feature type="domain" description="Pectinesterase inhibitor" evidence="5">
    <location>
        <begin position="19"/>
        <end position="165"/>
    </location>
</feature>
<dbReference type="SUPFAM" id="SSF101148">
    <property type="entry name" value="Plant invertase/pectin methylesterase inhibitor"/>
    <property type="match status" value="1"/>
</dbReference>
<keyword evidence="2" id="KW-1015">Disulfide bond</keyword>
<dbReference type="InterPro" id="IPR006501">
    <property type="entry name" value="Pectinesterase_inhib_dom"/>
</dbReference>
<dbReference type="PANTHER" id="PTHR35357">
    <property type="entry name" value="OS02G0537100 PROTEIN"/>
    <property type="match status" value="1"/>
</dbReference>
<dbReference type="Gene3D" id="1.20.140.40">
    <property type="entry name" value="Invertase/pectin methylesterase inhibitor family protein"/>
    <property type="match status" value="1"/>
</dbReference>
<accession>A0A9P1EGV3</accession>
<keyword evidence="1 4" id="KW-0732">Signal</keyword>
<reference evidence="6" key="1">
    <citation type="submission" date="2022-07" db="EMBL/GenBank/DDBJ databases">
        <authorList>
            <person name="Macas J."/>
            <person name="Novak P."/>
            <person name="Neumann P."/>
        </authorList>
    </citation>
    <scope>NUCLEOTIDE SEQUENCE</scope>
</reference>
<proteinExistence type="inferred from homology"/>
<evidence type="ECO:0000313" key="7">
    <source>
        <dbReference type="Proteomes" id="UP001152484"/>
    </source>
</evidence>
<comment type="similarity">
    <text evidence="3">Belongs to the PMEI family.</text>
</comment>